<dbReference type="Gene3D" id="3.90.1150.10">
    <property type="entry name" value="Aspartate Aminotransferase, domain 1"/>
    <property type="match status" value="1"/>
</dbReference>
<dbReference type="GO" id="GO:0019464">
    <property type="term" value="P:glycine decarboxylation via glycine cleavage system"/>
    <property type="evidence" value="ECO:0007669"/>
    <property type="project" value="UniProtKB-UniRule"/>
</dbReference>
<dbReference type="EMBL" id="FQVC01000017">
    <property type="protein sequence ID" value="SHF92145.1"/>
    <property type="molecule type" value="Genomic_DNA"/>
</dbReference>
<gene>
    <name evidence="2" type="primary">gcvPA</name>
    <name evidence="5" type="ORF">SAMN02745223_03901</name>
    <name evidence="4" type="ORF">VW29_12160</name>
</gene>
<dbReference type="PIRSF" id="PIRSF006815">
    <property type="entry name" value="GcvPA"/>
    <property type="match status" value="1"/>
</dbReference>
<dbReference type="Gene3D" id="3.40.640.10">
    <property type="entry name" value="Type I PLP-dependent aspartate aminotransferase-like (Major domain)"/>
    <property type="match status" value="1"/>
</dbReference>
<dbReference type="PATRIC" id="fig|1121477.3.peg.3586"/>
<dbReference type="InterPro" id="IPR015424">
    <property type="entry name" value="PyrdxlP-dep_Trfase"/>
</dbReference>
<dbReference type="EC" id="1.4.4.2" evidence="2"/>
<dbReference type="GO" id="GO:0004375">
    <property type="term" value="F:glycine dehydrogenase (decarboxylating) activity"/>
    <property type="evidence" value="ECO:0007669"/>
    <property type="project" value="UniProtKB-EC"/>
</dbReference>
<reference evidence="4 6" key="1">
    <citation type="submission" date="2015-03" db="EMBL/GenBank/DDBJ databases">
        <authorList>
            <person name="Hassan Y.I."/>
            <person name="Lepp D."/>
            <person name="Zhou T."/>
        </authorList>
    </citation>
    <scope>NUCLEOTIDE SEQUENCE [LARGE SCALE GENOMIC DNA]</scope>
    <source>
        <strain evidence="4 6">DSM 17137</strain>
    </source>
</reference>
<dbReference type="NCBIfam" id="NF001696">
    <property type="entry name" value="PRK00451.1"/>
    <property type="match status" value="1"/>
</dbReference>
<dbReference type="STRING" id="1121477.SAMN02745223_03901"/>
<feature type="domain" description="Glycine cleavage system P-protein N-terminal" evidence="3">
    <location>
        <begin position="1"/>
        <end position="441"/>
    </location>
</feature>
<dbReference type="PANTHER" id="PTHR42806">
    <property type="entry name" value="GLYCINE CLEAVAGE SYSTEM P-PROTEIN"/>
    <property type="match status" value="1"/>
</dbReference>
<dbReference type="GO" id="GO:0009116">
    <property type="term" value="P:nucleoside metabolic process"/>
    <property type="evidence" value="ECO:0007669"/>
    <property type="project" value="InterPro"/>
</dbReference>
<comment type="similarity">
    <text evidence="2">Belongs to the GcvP family. N-terminal subunit subfamily.</text>
</comment>
<comment type="subunit">
    <text evidence="2">The glycine cleavage system is composed of four proteins: P, T, L and H. In this organism, the P 'protein' is a heterodimer of two subunits.</text>
</comment>
<dbReference type="OrthoDB" id="9801272at2"/>
<dbReference type="InterPro" id="IPR049315">
    <property type="entry name" value="GDC-P_N"/>
</dbReference>
<dbReference type="Proteomes" id="UP000033608">
    <property type="component" value="Unassembled WGS sequence"/>
</dbReference>
<protein>
    <recommendedName>
        <fullName evidence="2">Probable glycine dehydrogenase (decarboxylating) subunit 1</fullName>
        <ecNumber evidence="2">1.4.4.2</ecNumber>
    </recommendedName>
    <alternativeName>
        <fullName evidence="2">Glycine cleavage system P-protein subunit 1</fullName>
    </alternativeName>
    <alternativeName>
        <fullName evidence="2">Glycine decarboxylase subunit 1</fullName>
    </alternativeName>
    <alternativeName>
        <fullName evidence="2">Glycine dehydrogenase (aminomethyl-transferring) subunit 1</fullName>
    </alternativeName>
</protein>
<sequence length="447" mass="47757">MRYLPHSDAERAEMLGVIGATSVEALFSAVPTRALKTFDLGLPAHSPEFLVEAHMRALSAKNHSGGDGPFFVGAGAYRHHVPASVDHLIQRSEWLTAYTPYQPEISQGTLQMLFEFQTQVAKLTGMDVANASLYDGSTGTAEAVLMARRLTRRNKIVLSGGLHPHYRDVVKAYLKDDADLECLSASPEGQGDILDHIDEQTAAIVIQTPDFYGHLRNLKTAADAAHAKGALLIVVITEIVSLGLLEAPGAYGADIVVAEGQSIGNALNFGGPYLGLMATRKEFIRQMPGRVCGETVDADGQRGFVLTLSTREQHIRREKATSNICTNSGLCALAFSIHMALLGEAGFTRLARLNHERASALADALGKVAGVELLNKTFFNEMTIRVGKPAAGVIEALAQRGILGGVPVSRLEPDDPDVTNLIVLAATELTTDADIAALCAALSEELQ</sequence>
<accession>A0A0F5LP51</accession>
<dbReference type="HAMAP" id="MF_00712">
    <property type="entry name" value="GcvPA"/>
    <property type="match status" value="1"/>
</dbReference>
<dbReference type="RefSeq" id="WP_046135528.1">
    <property type="nucleotide sequence ID" value="NZ_FQVC01000017.1"/>
</dbReference>
<reference evidence="5 7" key="2">
    <citation type="submission" date="2016-11" db="EMBL/GenBank/DDBJ databases">
        <authorList>
            <person name="Jaros S."/>
            <person name="Januszkiewicz K."/>
            <person name="Wedrychowicz H."/>
        </authorList>
    </citation>
    <scope>NUCLEOTIDE SEQUENCE [LARGE SCALE GENOMIC DNA]</scope>
    <source>
        <strain evidence="5 7">DSM 17137</strain>
    </source>
</reference>
<dbReference type="InterPro" id="IPR023010">
    <property type="entry name" value="GcvPA"/>
</dbReference>
<evidence type="ECO:0000313" key="7">
    <source>
        <dbReference type="Proteomes" id="UP000184533"/>
    </source>
</evidence>
<proteinExistence type="inferred from homology"/>
<evidence type="ECO:0000256" key="1">
    <source>
        <dbReference type="ARBA" id="ARBA00023002"/>
    </source>
</evidence>
<keyword evidence="1 2" id="KW-0560">Oxidoreductase</keyword>
<evidence type="ECO:0000313" key="4">
    <source>
        <dbReference type="EMBL" id="KKB84126.1"/>
    </source>
</evidence>
<dbReference type="AlphaFoldDB" id="A0A0F5LP51"/>
<dbReference type="PANTHER" id="PTHR42806:SF1">
    <property type="entry name" value="GLYCINE DEHYDROGENASE (DECARBOXYLATING)"/>
    <property type="match status" value="1"/>
</dbReference>
<keyword evidence="6" id="KW-1185">Reference proteome</keyword>
<dbReference type="EMBL" id="LAJF01000083">
    <property type="protein sequence ID" value="KKB84126.1"/>
    <property type="molecule type" value="Genomic_DNA"/>
</dbReference>
<name>A0A0F5LP51_9HYPH</name>
<comment type="catalytic activity">
    <reaction evidence="2">
        <text>N(6)-[(R)-lipoyl]-L-lysyl-[glycine-cleavage complex H protein] + glycine + H(+) = N(6)-[(R)-S(8)-aminomethyldihydrolipoyl]-L-lysyl-[glycine-cleavage complex H protein] + CO2</text>
        <dbReference type="Rhea" id="RHEA:24304"/>
        <dbReference type="Rhea" id="RHEA-COMP:10494"/>
        <dbReference type="Rhea" id="RHEA-COMP:10495"/>
        <dbReference type="ChEBI" id="CHEBI:15378"/>
        <dbReference type="ChEBI" id="CHEBI:16526"/>
        <dbReference type="ChEBI" id="CHEBI:57305"/>
        <dbReference type="ChEBI" id="CHEBI:83099"/>
        <dbReference type="ChEBI" id="CHEBI:83143"/>
        <dbReference type="EC" id="1.4.4.2"/>
    </reaction>
</comment>
<evidence type="ECO:0000256" key="2">
    <source>
        <dbReference type="HAMAP-Rule" id="MF_00712"/>
    </source>
</evidence>
<comment type="function">
    <text evidence="2">The glycine cleavage system catalyzes the degradation of glycine. The P protein binds the alpha-amino group of glycine through its pyridoxal phosphate cofactor; CO(2) is released and the remaining methylamine moiety is then transferred to the lipoamide cofactor of the H protein.</text>
</comment>
<organism evidence="4 6">
    <name type="scientific">Devosia limi DSM 17137</name>
    <dbReference type="NCBI Taxonomy" id="1121477"/>
    <lineage>
        <taxon>Bacteria</taxon>
        <taxon>Pseudomonadati</taxon>
        <taxon>Pseudomonadota</taxon>
        <taxon>Alphaproteobacteria</taxon>
        <taxon>Hyphomicrobiales</taxon>
        <taxon>Devosiaceae</taxon>
        <taxon>Devosia</taxon>
    </lineage>
</organism>
<dbReference type="SUPFAM" id="SSF53383">
    <property type="entry name" value="PLP-dependent transferases"/>
    <property type="match status" value="1"/>
</dbReference>
<evidence type="ECO:0000313" key="6">
    <source>
        <dbReference type="Proteomes" id="UP000033608"/>
    </source>
</evidence>
<dbReference type="Pfam" id="PF02347">
    <property type="entry name" value="GDC-P"/>
    <property type="match status" value="1"/>
</dbReference>
<evidence type="ECO:0000313" key="5">
    <source>
        <dbReference type="EMBL" id="SHF92145.1"/>
    </source>
</evidence>
<evidence type="ECO:0000259" key="3">
    <source>
        <dbReference type="Pfam" id="PF02347"/>
    </source>
</evidence>
<dbReference type="Proteomes" id="UP000184533">
    <property type="component" value="Unassembled WGS sequence"/>
</dbReference>
<dbReference type="InterPro" id="IPR015422">
    <property type="entry name" value="PyrdxlP-dep_Trfase_small"/>
</dbReference>
<dbReference type="InterPro" id="IPR015421">
    <property type="entry name" value="PyrdxlP-dep_Trfase_major"/>
</dbReference>